<dbReference type="Gene3D" id="1.10.10.10">
    <property type="entry name" value="Winged helix-like DNA-binding domain superfamily/Winged helix DNA-binding domain"/>
    <property type="match status" value="1"/>
</dbReference>
<dbReference type="InterPro" id="IPR036390">
    <property type="entry name" value="WH_DNA-bd_sf"/>
</dbReference>
<dbReference type="InterPro" id="IPR036388">
    <property type="entry name" value="WH-like_DNA-bd_sf"/>
</dbReference>
<evidence type="ECO:0000313" key="5">
    <source>
        <dbReference type="EMBL" id="NYE94287.1"/>
    </source>
</evidence>
<dbReference type="Pfam" id="PF00392">
    <property type="entry name" value="GntR"/>
    <property type="match status" value="1"/>
</dbReference>
<reference evidence="5 6" key="1">
    <citation type="submission" date="2020-07" db="EMBL/GenBank/DDBJ databases">
        <title>Sequencing the genomes of 1000 actinobacteria strains.</title>
        <authorList>
            <person name="Klenk H.-P."/>
        </authorList>
    </citation>
    <scope>NUCLEOTIDE SEQUENCE [LARGE SCALE GENOMIC DNA]</scope>
    <source>
        <strain evidence="5 6">DSM 102047</strain>
    </source>
</reference>
<evidence type="ECO:0000313" key="6">
    <source>
        <dbReference type="Proteomes" id="UP000521748"/>
    </source>
</evidence>
<sequence length="230" mass="25579">MTPSHHRDFVDRFGQEIADGVLLAGQVVRTEELQERFGATRSVAREGIRVVQALGMVSVTRNVGVRVEAAGHWNVFDRRLIHWRLNGPQRAQQLLSITELRLGVEPLAAKLAAQRIEVSRGSELMRLAGALVAAGNAGDLESFLLADMKYHALILRASGNEMFAHLHEAVGEVLRGRTEHGLMPERPDSQARHWHLGVADAIQRGNQDQAEEQMRRIVLLADQEMRAQLG</sequence>
<protein>
    <submittedName>
        <fullName evidence="5">DNA-binding FadR family transcriptional regulator</fullName>
    </submittedName>
</protein>
<dbReference type="GO" id="GO:0003677">
    <property type="term" value="F:DNA binding"/>
    <property type="evidence" value="ECO:0007669"/>
    <property type="project" value="UniProtKB-KW"/>
</dbReference>
<dbReference type="RefSeq" id="WP_343046226.1">
    <property type="nucleotide sequence ID" value="NZ_JACBYQ010000001.1"/>
</dbReference>
<evidence type="ECO:0000256" key="3">
    <source>
        <dbReference type="ARBA" id="ARBA00023163"/>
    </source>
</evidence>
<dbReference type="PANTHER" id="PTHR43537">
    <property type="entry name" value="TRANSCRIPTIONAL REGULATOR, GNTR FAMILY"/>
    <property type="match status" value="1"/>
</dbReference>
<dbReference type="InterPro" id="IPR000524">
    <property type="entry name" value="Tscrpt_reg_HTH_GntR"/>
</dbReference>
<dbReference type="Pfam" id="PF07729">
    <property type="entry name" value="FCD"/>
    <property type="match status" value="1"/>
</dbReference>
<dbReference type="GO" id="GO:0003700">
    <property type="term" value="F:DNA-binding transcription factor activity"/>
    <property type="evidence" value="ECO:0007669"/>
    <property type="project" value="InterPro"/>
</dbReference>
<keyword evidence="3" id="KW-0804">Transcription</keyword>
<proteinExistence type="predicted"/>
<accession>A0A7Y9LRK3</accession>
<dbReference type="Proteomes" id="UP000521748">
    <property type="component" value="Unassembled WGS sequence"/>
</dbReference>
<dbReference type="AlphaFoldDB" id="A0A7Y9LRK3"/>
<name>A0A7Y9LRK3_9MICC</name>
<keyword evidence="1" id="KW-0805">Transcription regulation</keyword>
<dbReference type="EMBL" id="JACBYQ010000001">
    <property type="protein sequence ID" value="NYE94287.1"/>
    <property type="molecule type" value="Genomic_DNA"/>
</dbReference>
<dbReference type="InterPro" id="IPR008920">
    <property type="entry name" value="TF_FadR/GntR_C"/>
</dbReference>
<dbReference type="SUPFAM" id="SSF48008">
    <property type="entry name" value="GntR ligand-binding domain-like"/>
    <property type="match status" value="1"/>
</dbReference>
<dbReference type="SUPFAM" id="SSF46785">
    <property type="entry name" value="Winged helix' DNA-binding domain"/>
    <property type="match status" value="1"/>
</dbReference>
<evidence type="ECO:0000256" key="2">
    <source>
        <dbReference type="ARBA" id="ARBA00023125"/>
    </source>
</evidence>
<evidence type="ECO:0000259" key="4">
    <source>
        <dbReference type="PROSITE" id="PS50949"/>
    </source>
</evidence>
<dbReference type="SMART" id="SM00895">
    <property type="entry name" value="FCD"/>
    <property type="match status" value="1"/>
</dbReference>
<dbReference type="PANTHER" id="PTHR43537:SF44">
    <property type="entry name" value="GNTR FAMILY REGULATORY PROTEIN"/>
    <property type="match status" value="1"/>
</dbReference>
<gene>
    <name evidence="5" type="ORF">FHU41_000508</name>
</gene>
<dbReference type="InterPro" id="IPR011711">
    <property type="entry name" value="GntR_C"/>
</dbReference>
<feature type="domain" description="HTH gntR-type" evidence="4">
    <location>
        <begin position="3"/>
        <end position="70"/>
    </location>
</feature>
<keyword evidence="6" id="KW-1185">Reference proteome</keyword>
<dbReference type="PROSITE" id="PS50949">
    <property type="entry name" value="HTH_GNTR"/>
    <property type="match status" value="1"/>
</dbReference>
<comment type="caution">
    <text evidence="5">The sequence shown here is derived from an EMBL/GenBank/DDBJ whole genome shotgun (WGS) entry which is preliminary data.</text>
</comment>
<evidence type="ECO:0000256" key="1">
    <source>
        <dbReference type="ARBA" id="ARBA00023015"/>
    </source>
</evidence>
<keyword evidence="2 5" id="KW-0238">DNA-binding</keyword>
<organism evidence="5 6">
    <name type="scientific">Psychromicrobium silvestre</name>
    <dbReference type="NCBI Taxonomy" id="1645614"/>
    <lineage>
        <taxon>Bacteria</taxon>
        <taxon>Bacillati</taxon>
        <taxon>Actinomycetota</taxon>
        <taxon>Actinomycetes</taxon>
        <taxon>Micrococcales</taxon>
        <taxon>Micrococcaceae</taxon>
        <taxon>Psychromicrobium</taxon>
    </lineage>
</organism>
<dbReference type="Gene3D" id="1.20.120.530">
    <property type="entry name" value="GntR ligand-binding domain-like"/>
    <property type="match status" value="1"/>
</dbReference>